<dbReference type="EMBL" id="HBIV01015642">
    <property type="protein sequence ID" value="CAE0659830.1"/>
    <property type="molecule type" value="Transcribed_RNA"/>
</dbReference>
<sequence>MPAEKLTLQSIEHLRALFTLVGGMSPDPRTMQSKMAQQHYINQLLSRTQASPQANGKPPVASVVSAMPVVAQPILRAHPTTSSNPTPATLSAIPLPTISATPARSPAPASAAAAPSPIRPHTVGSVGAKRKRDAEGLGVGARVGGSSKRPMERRRRRADERHVLRSPGLPSQGEIGIKKVTTTLWDKLRKFLHKLDEDKGARYMDRIRSMPPEEILHKVSAAEEVVQFLNLAEFKELQRCQTLAVLRTNTPPPPPHPSQSSGSGHPPPPLAAATSAPPPLAATSSAPPPLAATTIPPSLATASASPQAAASGPNNLTNSNRTRTPTSRDVDFKTSAKAETKEMKEAEVLSELAALEEACANDVKNVPGVKIAAPAAAAAATSAGNSKAVSATAVKADSSSNAERS</sequence>
<name>A0A7S3YRQ4_9EUKA</name>
<feature type="region of interest" description="Disordered" evidence="1">
    <location>
        <begin position="374"/>
        <end position="405"/>
    </location>
</feature>
<feature type="compositionally biased region" description="Low complexity" evidence="1">
    <location>
        <begin position="99"/>
        <end position="120"/>
    </location>
</feature>
<protein>
    <submittedName>
        <fullName evidence="2">Uncharacterized protein</fullName>
    </submittedName>
</protein>
<accession>A0A7S3YRQ4</accession>
<proteinExistence type="predicted"/>
<feature type="region of interest" description="Disordered" evidence="1">
    <location>
        <begin position="246"/>
        <end position="344"/>
    </location>
</feature>
<feature type="region of interest" description="Disordered" evidence="1">
    <location>
        <begin position="99"/>
        <end position="160"/>
    </location>
</feature>
<dbReference type="AlphaFoldDB" id="A0A7S3YRQ4"/>
<gene>
    <name evidence="2" type="ORF">LGLO00237_LOCUS11408</name>
</gene>
<feature type="compositionally biased region" description="Low complexity" evidence="1">
    <location>
        <begin position="374"/>
        <end position="383"/>
    </location>
</feature>
<reference evidence="2" key="1">
    <citation type="submission" date="2021-01" db="EMBL/GenBank/DDBJ databases">
        <authorList>
            <person name="Corre E."/>
            <person name="Pelletier E."/>
            <person name="Niang G."/>
            <person name="Scheremetjew M."/>
            <person name="Finn R."/>
            <person name="Kale V."/>
            <person name="Holt S."/>
            <person name="Cochrane G."/>
            <person name="Meng A."/>
            <person name="Brown T."/>
            <person name="Cohen L."/>
        </authorList>
    </citation>
    <scope>NUCLEOTIDE SEQUENCE</scope>
    <source>
        <strain evidence="2">CCCM811</strain>
    </source>
</reference>
<feature type="compositionally biased region" description="Basic and acidic residues" evidence="1">
    <location>
        <begin position="326"/>
        <end position="344"/>
    </location>
</feature>
<evidence type="ECO:0000256" key="1">
    <source>
        <dbReference type="SAM" id="MobiDB-lite"/>
    </source>
</evidence>
<feature type="compositionally biased region" description="Low complexity" evidence="1">
    <location>
        <begin position="291"/>
        <end position="325"/>
    </location>
</feature>
<organism evidence="2">
    <name type="scientific">Lotharella globosa</name>
    <dbReference type="NCBI Taxonomy" id="91324"/>
    <lineage>
        <taxon>Eukaryota</taxon>
        <taxon>Sar</taxon>
        <taxon>Rhizaria</taxon>
        <taxon>Cercozoa</taxon>
        <taxon>Chlorarachniophyceae</taxon>
        <taxon>Lotharella</taxon>
    </lineage>
</organism>
<evidence type="ECO:0000313" key="2">
    <source>
        <dbReference type="EMBL" id="CAE0659830.1"/>
    </source>
</evidence>
<feature type="compositionally biased region" description="Pro residues" evidence="1">
    <location>
        <begin position="265"/>
        <end position="290"/>
    </location>
</feature>